<comment type="caution">
    <text evidence="1">The sequence shown here is derived from an EMBL/GenBank/DDBJ whole genome shotgun (WGS) entry which is preliminary data.</text>
</comment>
<gene>
    <name evidence="1" type="ORF">NP493_3474g00003</name>
</gene>
<name>A0AAD9MVV3_RIDPI</name>
<dbReference type="Proteomes" id="UP001209878">
    <property type="component" value="Unassembled WGS sequence"/>
</dbReference>
<dbReference type="EMBL" id="JAODUO010003463">
    <property type="protein sequence ID" value="KAK2147340.1"/>
    <property type="molecule type" value="Genomic_DNA"/>
</dbReference>
<dbReference type="AlphaFoldDB" id="A0AAD9MVV3"/>
<organism evidence="1 2">
    <name type="scientific">Ridgeia piscesae</name>
    <name type="common">Tubeworm</name>
    <dbReference type="NCBI Taxonomy" id="27915"/>
    <lineage>
        <taxon>Eukaryota</taxon>
        <taxon>Metazoa</taxon>
        <taxon>Spiralia</taxon>
        <taxon>Lophotrochozoa</taxon>
        <taxon>Annelida</taxon>
        <taxon>Polychaeta</taxon>
        <taxon>Sedentaria</taxon>
        <taxon>Canalipalpata</taxon>
        <taxon>Sabellida</taxon>
        <taxon>Siboglinidae</taxon>
        <taxon>Ridgeia</taxon>
    </lineage>
</organism>
<protein>
    <submittedName>
        <fullName evidence="1">Uncharacterized protein</fullName>
    </submittedName>
</protein>
<evidence type="ECO:0000313" key="2">
    <source>
        <dbReference type="Proteomes" id="UP001209878"/>
    </source>
</evidence>
<reference evidence="1" key="1">
    <citation type="journal article" date="2023" name="Mol. Biol. Evol.">
        <title>Third-Generation Sequencing Reveals the Adaptive Role of the Epigenome in Three Deep-Sea Polychaetes.</title>
        <authorList>
            <person name="Perez M."/>
            <person name="Aroh O."/>
            <person name="Sun Y."/>
            <person name="Lan Y."/>
            <person name="Juniper S.K."/>
            <person name="Young C.R."/>
            <person name="Angers B."/>
            <person name="Qian P.Y."/>
        </authorList>
    </citation>
    <scope>NUCLEOTIDE SEQUENCE</scope>
    <source>
        <strain evidence="1">R07B-5</strain>
    </source>
</reference>
<keyword evidence="2" id="KW-1185">Reference proteome</keyword>
<accession>A0AAD9MVV3</accession>
<evidence type="ECO:0000313" key="1">
    <source>
        <dbReference type="EMBL" id="KAK2147340.1"/>
    </source>
</evidence>
<sequence>MFLQTTTCCELCITSITFVRFMPSVDTDMFLQTTTF</sequence>
<proteinExistence type="predicted"/>